<dbReference type="EMBL" id="JAKOGG010000004">
    <property type="protein sequence ID" value="MCS4556480.1"/>
    <property type="molecule type" value="Genomic_DNA"/>
</dbReference>
<evidence type="ECO:0000256" key="2">
    <source>
        <dbReference type="ARBA" id="ARBA00022692"/>
    </source>
</evidence>
<proteinExistence type="inferred from homology"/>
<sequence length="123" mass="12966">MLTTTILSAAAAATTTPVRNGVDYSSIAGMFGGLLVVLMIIIALAYGLKKLNLTTNSSGAIKVQAQTAMGPKERLVLVAVGEQQYLLGVTAQQVSLIDKLDTPVTIETSSFSQRLKQARANQQ</sequence>
<comment type="subcellular location">
    <subcellularLocation>
        <location evidence="7">Cell membrane</location>
    </subcellularLocation>
    <subcellularLocation>
        <location evidence="7">Bacterial flagellum basal body</location>
    </subcellularLocation>
</comment>
<keyword evidence="5 7" id="KW-0975">Bacterial flagellum</keyword>
<dbReference type="NCBIfam" id="TIGR03500">
    <property type="entry name" value="FliO_TIGR"/>
    <property type="match status" value="1"/>
</dbReference>
<evidence type="ECO:0000256" key="7">
    <source>
        <dbReference type="RuleBase" id="RU362064"/>
    </source>
</evidence>
<organism evidence="8 9">
    <name type="scientific">Shewanella electrica</name>
    <dbReference type="NCBI Taxonomy" id="515560"/>
    <lineage>
        <taxon>Bacteria</taxon>
        <taxon>Pseudomonadati</taxon>
        <taxon>Pseudomonadota</taxon>
        <taxon>Gammaproteobacteria</taxon>
        <taxon>Alteromonadales</taxon>
        <taxon>Shewanellaceae</taxon>
        <taxon>Shewanella</taxon>
    </lineage>
</organism>
<dbReference type="RefSeq" id="WP_238895873.1">
    <property type="nucleotide sequence ID" value="NZ_JAKOGG010000004.1"/>
</dbReference>
<dbReference type="PANTHER" id="PTHR38766:SF1">
    <property type="entry name" value="FLAGELLAR PROTEIN FLIO"/>
    <property type="match status" value="1"/>
</dbReference>
<evidence type="ECO:0000256" key="3">
    <source>
        <dbReference type="ARBA" id="ARBA00022989"/>
    </source>
</evidence>
<evidence type="ECO:0000256" key="4">
    <source>
        <dbReference type="ARBA" id="ARBA00023136"/>
    </source>
</evidence>
<reference evidence="9" key="1">
    <citation type="submission" date="2023-07" db="EMBL/GenBank/DDBJ databases">
        <title>Shewanella mangrovi sp. nov., an acetaldehyde- degrading bacterium isolated from mangrove sediment.</title>
        <authorList>
            <person name="Liu Y."/>
        </authorList>
    </citation>
    <scope>NUCLEOTIDE SEQUENCE [LARGE SCALE GENOMIC DNA]</scope>
    <source>
        <strain evidence="9">C32</strain>
    </source>
</reference>
<evidence type="ECO:0000256" key="5">
    <source>
        <dbReference type="ARBA" id="ARBA00023143"/>
    </source>
</evidence>
<keyword evidence="1 7" id="KW-1003">Cell membrane</keyword>
<dbReference type="InterPro" id="IPR052205">
    <property type="entry name" value="FliO/MopB"/>
</dbReference>
<comment type="caution">
    <text evidence="8">The sequence shown here is derived from an EMBL/GenBank/DDBJ whole genome shotgun (WGS) entry which is preliminary data.</text>
</comment>
<accession>A0ABT2FJH1</accession>
<evidence type="ECO:0000256" key="6">
    <source>
        <dbReference type="ARBA" id="ARBA00037937"/>
    </source>
</evidence>
<protein>
    <recommendedName>
        <fullName evidence="7">Flagellar protein</fullName>
    </recommendedName>
</protein>
<dbReference type="Proteomes" id="UP001201549">
    <property type="component" value="Unassembled WGS sequence"/>
</dbReference>
<keyword evidence="8" id="KW-0282">Flagellum</keyword>
<name>A0ABT2FJH1_9GAMM</name>
<dbReference type="Pfam" id="PF04347">
    <property type="entry name" value="FliO"/>
    <property type="match status" value="1"/>
</dbReference>
<keyword evidence="9" id="KW-1185">Reference proteome</keyword>
<keyword evidence="2 7" id="KW-0812">Transmembrane</keyword>
<gene>
    <name evidence="8" type="primary">fliO</name>
    <name evidence="8" type="ORF">L9G74_08525</name>
</gene>
<feature type="transmembrane region" description="Helical" evidence="7">
    <location>
        <begin position="27"/>
        <end position="48"/>
    </location>
</feature>
<evidence type="ECO:0000256" key="1">
    <source>
        <dbReference type="ARBA" id="ARBA00022475"/>
    </source>
</evidence>
<keyword evidence="8" id="KW-0966">Cell projection</keyword>
<keyword evidence="8" id="KW-0969">Cilium</keyword>
<evidence type="ECO:0000313" key="8">
    <source>
        <dbReference type="EMBL" id="MCS4556480.1"/>
    </source>
</evidence>
<dbReference type="PANTHER" id="PTHR38766">
    <property type="entry name" value="FLAGELLAR PROTEIN FLIO"/>
    <property type="match status" value="1"/>
</dbReference>
<keyword evidence="4 7" id="KW-0472">Membrane</keyword>
<comment type="similarity">
    <text evidence="6 7">Belongs to the FliO/MopB family.</text>
</comment>
<keyword evidence="3 7" id="KW-1133">Transmembrane helix</keyword>
<evidence type="ECO:0000313" key="9">
    <source>
        <dbReference type="Proteomes" id="UP001201549"/>
    </source>
</evidence>
<dbReference type="InterPro" id="IPR022781">
    <property type="entry name" value="Flagellar_biosynth_FliO"/>
</dbReference>